<evidence type="ECO:0000313" key="1">
    <source>
        <dbReference type="EMBL" id="KAF5847884.1"/>
    </source>
</evidence>
<dbReference type="Proteomes" id="UP000624244">
    <property type="component" value="Unassembled WGS sequence"/>
</dbReference>
<sequence>MRHGWAKSGACGYDGRVWELLRIAPGAGSHPMARTRSKMRQGRALAVDSLFWNREVSRERRVAYTVVDETKWANTIAPLPEQLPDRDGTHVECWHTQLHIECLVAAKPIQTTETPNAVPPQTQMGLPLAVESRLSAAASCRRQKPNEARSKVGRRSVFTSFPPSFGAQGPEMLLIFRPKRGADTTLPAPPLFQQAAIRAKSTSPVDATHCFSRSSRLIPRLASPQLTGALEGAHVLFLGWNGNSCLSHTSSFGLVFVCVAFRIFLESNGTHSQSGQSLHNVHCGHMVRAFSRASHSQSAPIFMKSSSLSVLSMLRVC</sequence>
<gene>
    <name evidence="1" type="ORF">GGP41_009139</name>
</gene>
<accession>A0A8H5ZFM9</accession>
<organism evidence="1 2">
    <name type="scientific">Cochliobolus sativus</name>
    <name type="common">Common root rot and spot blotch fungus</name>
    <name type="synonym">Bipolaris sorokiniana</name>
    <dbReference type="NCBI Taxonomy" id="45130"/>
    <lineage>
        <taxon>Eukaryota</taxon>
        <taxon>Fungi</taxon>
        <taxon>Dikarya</taxon>
        <taxon>Ascomycota</taxon>
        <taxon>Pezizomycotina</taxon>
        <taxon>Dothideomycetes</taxon>
        <taxon>Pleosporomycetidae</taxon>
        <taxon>Pleosporales</taxon>
        <taxon>Pleosporineae</taxon>
        <taxon>Pleosporaceae</taxon>
        <taxon>Bipolaris</taxon>
    </lineage>
</organism>
<protein>
    <submittedName>
        <fullName evidence="1">Uncharacterized protein</fullName>
    </submittedName>
</protein>
<proteinExistence type="predicted"/>
<name>A0A8H5ZFM9_COCSA</name>
<evidence type="ECO:0000313" key="2">
    <source>
        <dbReference type="Proteomes" id="UP000624244"/>
    </source>
</evidence>
<dbReference type="EMBL" id="WNKQ01000012">
    <property type="protein sequence ID" value="KAF5847884.1"/>
    <property type="molecule type" value="Genomic_DNA"/>
</dbReference>
<comment type="caution">
    <text evidence="1">The sequence shown here is derived from an EMBL/GenBank/DDBJ whole genome shotgun (WGS) entry which is preliminary data.</text>
</comment>
<dbReference type="AlphaFoldDB" id="A0A8H5ZFM9"/>
<reference evidence="1" key="1">
    <citation type="submission" date="2019-11" db="EMBL/GenBank/DDBJ databases">
        <title>Bipolaris sorokiniana Genome sequencing.</title>
        <authorList>
            <person name="Wang H."/>
        </authorList>
    </citation>
    <scope>NUCLEOTIDE SEQUENCE</scope>
</reference>